<dbReference type="EMBL" id="JANIDV010000001">
    <property type="protein sequence ID" value="MCX5615375.1"/>
    <property type="molecule type" value="Genomic_DNA"/>
</dbReference>
<protein>
    <submittedName>
        <fullName evidence="2">Phage regulatory protein/antirepressor Ant</fullName>
    </submittedName>
</protein>
<reference evidence="2" key="1">
    <citation type="submission" date="2022-07" db="EMBL/GenBank/DDBJ databases">
        <title>Bombella genomes.</title>
        <authorList>
            <person name="Harer L."/>
            <person name="Styblova S."/>
            <person name="Ehrmann M."/>
        </authorList>
    </citation>
    <scope>NUCLEOTIDE SEQUENCE</scope>
    <source>
        <strain evidence="2">TMW 2.2559</strain>
    </source>
</reference>
<evidence type="ECO:0000313" key="3">
    <source>
        <dbReference type="Proteomes" id="UP001165633"/>
    </source>
</evidence>
<proteinExistence type="predicted"/>
<evidence type="ECO:0000259" key="1">
    <source>
        <dbReference type="Pfam" id="PF03374"/>
    </source>
</evidence>
<dbReference type="InterPro" id="IPR005039">
    <property type="entry name" value="Ant_C"/>
</dbReference>
<sequence>MSVSIATTSLTMSSREIAELMGKAHRNVVRDIEKMLNVIGKDVLNFEHIYHDSYGRDQKEYRLPKNLTINLVAGYRPDLRLKIIDRWLELEQQAQPRVPTTLSEALRLAAEKAERVELLEPKAAALDAISQSQDDLGVRDAGRELGIGQTRLARLLIERRWACREGSRSKLKAAHYGLSNGYVRFVTRCYTDPHTGEDRLSDVMVLTRKGLTRMAETVAKEGIPA</sequence>
<dbReference type="Pfam" id="PF09669">
    <property type="entry name" value="Phage_pRha"/>
    <property type="match status" value="1"/>
</dbReference>
<keyword evidence="3" id="KW-1185">Reference proteome</keyword>
<gene>
    <name evidence="2" type="ORF">NQF87_00045</name>
</gene>
<comment type="caution">
    <text evidence="2">The sequence shown here is derived from an EMBL/GenBank/DDBJ whole genome shotgun (WGS) entry which is preliminary data.</text>
</comment>
<dbReference type="Pfam" id="PF03374">
    <property type="entry name" value="ANT"/>
    <property type="match status" value="1"/>
</dbReference>
<organism evidence="2 3">
    <name type="scientific">Bombella dulcis</name>
    <dbReference type="NCBI Taxonomy" id="2967339"/>
    <lineage>
        <taxon>Bacteria</taxon>
        <taxon>Pseudomonadati</taxon>
        <taxon>Pseudomonadota</taxon>
        <taxon>Alphaproteobacteria</taxon>
        <taxon>Acetobacterales</taxon>
        <taxon>Acetobacteraceae</taxon>
        <taxon>Bombella</taxon>
    </lineage>
</organism>
<evidence type="ECO:0000313" key="2">
    <source>
        <dbReference type="EMBL" id="MCX5615375.1"/>
    </source>
</evidence>
<name>A0ABT3WAR4_9PROT</name>
<dbReference type="InterPro" id="IPR014054">
    <property type="entry name" value="Phage_regulatory_Rha"/>
</dbReference>
<dbReference type="Proteomes" id="UP001165633">
    <property type="component" value="Unassembled WGS sequence"/>
</dbReference>
<feature type="domain" description="Antirepressor protein C-terminal" evidence="1">
    <location>
        <begin position="115"/>
        <end position="219"/>
    </location>
</feature>
<dbReference type="RefSeq" id="WP_266126400.1">
    <property type="nucleotide sequence ID" value="NZ_JANIDV010000001.1"/>
</dbReference>
<accession>A0ABT3WAR4</accession>